<evidence type="ECO:0000256" key="1">
    <source>
        <dbReference type="ARBA" id="ARBA00010641"/>
    </source>
</evidence>
<keyword evidence="4" id="KW-0238">DNA-binding</keyword>
<accession>A0A963YZG6</accession>
<dbReference type="GO" id="GO:0016987">
    <property type="term" value="F:sigma factor activity"/>
    <property type="evidence" value="ECO:0007669"/>
    <property type="project" value="UniProtKB-KW"/>
</dbReference>
<dbReference type="PANTHER" id="PTHR43133">
    <property type="entry name" value="RNA POLYMERASE ECF-TYPE SIGMA FACTO"/>
    <property type="match status" value="1"/>
</dbReference>
<dbReference type="InterPro" id="IPR013249">
    <property type="entry name" value="RNA_pol_sigma70_r4_t2"/>
</dbReference>
<comment type="caution">
    <text evidence="8">The sequence shown here is derived from an EMBL/GenBank/DDBJ whole genome shotgun (WGS) entry which is preliminary data.</text>
</comment>
<evidence type="ECO:0000313" key="9">
    <source>
        <dbReference type="Proteomes" id="UP000721844"/>
    </source>
</evidence>
<reference evidence="8 9" key="1">
    <citation type="journal article" date="2021" name="Microorganisms">
        <title>Acidisoma silvae sp. nov. and Acidisomacellulosilytica sp. nov., Two Acidophilic Bacteria Isolated from Decaying Wood, Hydrolyzing Cellulose and Producing Poly-3-hydroxybutyrate.</title>
        <authorList>
            <person name="Mieszkin S."/>
            <person name="Pouder E."/>
            <person name="Uroz S."/>
            <person name="Simon-Colin C."/>
            <person name="Alain K."/>
        </authorList>
    </citation>
    <scope>NUCLEOTIDE SEQUENCE [LARGE SCALE GENOMIC DNA]</scope>
    <source>
        <strain evidence="8 9">HW T5.17</strain>
    </source>
</reference>
<organism evidence="8 9">
    <name type="scientific">Acidisoma cellulosilyticum</name>
    <dbReference type="NCBI Taxonomy" id="2802395"/>
    <lineage>
        <taxon>Bacteria</taxon>
        <taxon>Pseudomonadati</taxon>
        <taxon>Pseudomonadota</taxon>
        <taxon>Alphaproteobacteria</taxon>
        <taxon>Acetobacterales</taxon>
        <taxon>Acidocellaceae</taxon>
        <taxon>Acidisoma</taxon>
    </lineage>
</organism>
<protein>
    <submittedName>
        <fullName evidence="8">Sigma-70 family RNA polymerase sigma factor</fullName>
    </submittedName>
</protein>
<dbReference type="EMBL" id="JAESVA010000002">
    <property type="protein sequence ID" value="MCB8879936.1"/>
    <property type="molecule type" value="Genomic_DNA"/>
</dbReference>
<evidence type="ECO:0000256" key="4">
    <source>
        <dbReference type="ARBA" id="ARBA00023125"/>
    </source>
</evidence>
<dbReference type="InterPro" id="IPR007627">
    <property type="entry name" value="RNA_pol_sigma70_r2"/>
</dbReference>
<feature type="domain" description="RNA polymerase sigma factor 70 region 4 type 2" evidence="7">
    <location>
        <begin position="130"/>
        <end position="180"/>
    </location>
</feature>
<dbReference type="CDD" id="cd06171">
    <property type="entry name" value="Sigma70_r4"/>
    <property type="match status" value="1"/>
</dbReference>
<dbReference type="InterPro" id="IPR039425">
    <property type="entry name" value="RNA_pol_sigma-70-like"/>
</dbReference>
<dbReference type="InterPro" id="IPR013324">
    <property type="entry name" value="RNA_pol_sigma_r3/r4-like"/>
</dbReference>
<keyword evidence="3" id="KW-0731">Sigma factor</keyword>
<feature type="domain" description="RNA polymerase sigma-70 region 2" evidence="6">
    <location>
        <begin position="35"/>
        <end position="97"/>
    </location>
</feature>
<dbReference type="InterPro" id="IPR014284">
    <property type="entry name" value="RNA_pol_sigma-70_dom"/>
</dbReference>
<keyword evidence="2" id="KW-0805">Transcription regulation</keyword>
<evidence type="ECO:0000259" key="7">
    <source>
        <dbReference type="Pfam" id="PF08281"/>
    </source>
</evidence>
<evidence type="ECO:0000256" key="3">
    <source>
        <dbReference type="ARBA" id="ARBA00023082"/>
    </source>
</evidence>
<dbReference type="GO" id="GO:0006352">
    <property type="term" value="P:DNA-templated transcription initiation"/>
    <property type="evidence" value="ECO:0007669"/>
    <property type="project" value="InterPro"/>
</dbReference>
<gene>
    <name evidence="8" type="ORF">ACELLULO517_06795</name>
</gene>
<dbReference type="Gene3D" id="1.10.10.10">
    <property type="entry name" value="Winged helix-like DNA-binding domain superfamily/Winged helix DNA-binding domain"/>
    <property type="match status" value="1"/>
</dbReference>
<comment type="similarity">
    <text evidence="1">Belongs to the sigma-70 factor family. ECF subfamily.</text>
</comment>
<dbReference type="Pfam" id="PF04542">
    <property type="entry name" value="Sigma70_r2"/>
    <property type="match status" value="1"/>
</dbReference>
<name>A0A963YZG6_9PROT</name>
<dbReference type="InterPro" id="IPR013325">
    <property type="entry name" value="RNA_pol_sigma_r2"/>
</dbReference>
<dbReference type="AlphaFoldDB" id="A0A963YZG6"/>
<keyword evidence="9" id="KW-1185">Reference proteome</keyword>
<evidence type="ECO:0000256" key="2">
    <source>
        <dbReference type="ARBA" id="ARBA00023015"/>
    </source>
</evidence>
<evidence type="ECO:0000313" key="8">
    <source>
        <dbReference type="EMBL" id="MCB8879936.1"/>
    </source>
</evidence>
<dbReference type="Gene3D" id="1.10.1740.10">
    <property type="match status" value="1"/>
</dbReference>
<sequence length="193" mass="21442">MSVTEERWSAAMRAERAGDKAAYEWLLRDVSRVLRPSVRSRVAGLGLPAAEIEDILQEVLIGLHTMRQRWDAERPFLPWVYAILRYKLTDAVRRRTRERRRQIDLSEDEWGAIVDQAAAADEALSAARGLDQALSALPEGQRQVVEALAVDGASVRETADALHVTEGAVRMTMHRAMKRLSALAGGNTKGDQG</sequence>
<dbReference type="InterPro" id="IPR036388">
    <property type="entry name" value="WH-like_DNA-bd_sf"/>
</dbReference>
<dbReference type="NCBIfam" id="TIGR02937">
    <property type="entry name" value="sigma70-ECF"/>
    <property type="match status" value="1"/>
</dbReference>
<dbReference type="Pfam" id="PF08281">
    <property type="entry name" value="Sigma70_r4_2"/>
    <property type="match status" value="1"/>
</dbReference>
<evidence type="ECO:0000259" key="6">
    <source>
        <dbReference type="Pfam" id="PF04542"/>
    </source>
</evidence>
<dbReference type="RefSeq" id="WP_227306550.1">
    <property type="nucleotide sequence ID" value="NZ_JAESVA010000002.1"/>
</dbReference>
<dbReference type="PANTHER" id="PTHR43133:SF58">
    <property type="entry name" value="ECF RNA POLYMERASE SIGMA FACTOR SIGD"/>
    <property type="match status" value="1"/>
</dbReference>
<dbReference type="GO" id="GO:0003677">
    <property type="term" value="F:DNA binding"/>
    <property type="evidence" value="ECO:0007669"/>
    <property type="project" value="UniProtKB-KW"/>
</dbReference>
<dbReference type="SUPFAM" id="SSF88659">
    <property type="entry name" value="Sigma3 and sigma4 domains of RNA polymerase sigma factors"/>
    <property type="match status" value="1"/>
</dbReference>
<dbReference type="Proteomes" id="UP000721844">
    <property type="component" value="Unassembled WGS sequence"/>
</dbReference>
<dbReference type="SUPFAM" id="SSF88946">
    <property type="entry name" value="Sigma2 domain of RNA polymerase sigma factors"/>
    <property type="match status" value="1"/>
</dbReference>
<evidence type="ECO:0000256" key="5">
    <source>
        <dbReference type="ARBA" id="ARBA00023163"/>
    </source>
</evidence>
<proteinExistence type="inferred from homology"/>
<keyword evidence="5" id="KW-0804">Transcription</keyword>